<dbReference type="Proteomes" id="UP000298138">
    <property type="component" value="Unassembled WGS sequence"/>
</dbReference>
<dbReference type="InterPro" id="IPR022233">
    <property type="entry name" value="TRAPPC10/Trs130_C"/>
</dbReference>
<dbReference type="InterPro" id="IPR056913">
    <property type="entry name" value="TRAPPC10/Trs130_N"/>
</dbReference>
<dbReference type="GO" id="GO:0034498">
    <property type="term" value="P:early endosome to Golgi transport"/>
    <property type="evidence" value="ECO:0007669"/>
    <property type="project" value="TreeGrafter"/>
</dbReference>
<feature type="domain" description="TRAPPC10/Trs130 C-terminal" evidence="5">
    <location>
        <begin position="1267"/>
        <end position="1380"/>
    </location>
</feature>
<dbReference type="InterPro" id="IPR056916">
    <property type="entry name" value="NTS_TR130"/>
</dbReference>
<gene>
    <name evidence="9" type="ORF">EX30DRAFT_361138</name>
</gene>
<proteinExistence type="predicted"/>
<feature type="region of interest" description="Disordered" evidence="4">
    <location>
        <begin position="61"/>
        <end position="108"/>
    </location>
</feature>
<reference evidence="9 10" key="1">
    <citation type="submission" date="2019-04" db="EMBL/GenBank/DDBJ databases">
        <title>Comparative genomics and transcriptomics to analyze fruiting body development in filamentous ascomycetes.</title>
        <authorList>
            <consortium name="DOE Joint Genome Institute"/>
            <person name="Lutkenhaus R."/>
            <person name="Traeger S."/>
            <person name="Breuer J."/>
            <person name="Kuo A."/>
            <person name="Lipzen A."/>
            <person name="Pangilinan J."/>
            <person name="Dilworth D."/>
            <person name="Sandor L."/>
            <person name="Poggeler S."/>
            <person name="Barry K."/>
            <person name="Grigoriev I.V."/>
            <person name="Nowrousian M."/>
        </authorList>
    </citation>
    <scope>NUCLEOTIDE SEQUENCE [LARGE SCALE GENOMIC DNA]</scope>
    <source>
        <strain evidence="9 10">CBS 389.68</strain>
    </source>
</reference>
<feature type="domain" description="TRAPPC10/Trs130 N-terminal" evidence="6">
    <location>
        <begin position="252"/>
        <end position="427"/>
    </location>
</feature>
<dbReference type="PANTHER" id="PTHR13251:SF3">
    <property type="entry name" value="TRAFFICKING PROTEIN PARTICLE COMPLEX SUBUNIT 10"/>
    <property type="match status" value="1"/>
</dbReference>
<dbReference type="PANTHER" id="PTHR13251">
    <property type="entry name" value="EPILEPSY HOLOPROSENCEPHALY CANDIDATE 1/TMEM1"/>
    <property type="match status" value="1"/>
</dbReference>
<keyword evidence="10" id="KW-1185">Reference proteome</keyword>
<dbReference type="GO" id="GO:0006891">
    <property type="term" value="P:intra-Golgi vesicle-mediated transport"/>
    <property type="evidence" value="ECO:0007669"/>
    <property type="project" value="TreeGrafter"/>
</dbReference>
<keyword evidence="2" id="KW-0813">Transport</keyword>
<dbReference type="EMBL" id="ML220112">
    <property type="protein sequence ID" value="TGZ85266.1"/>
    <property type="molecule type" value="Genomic_DNA"/>
</dbReference>
<dbReference type="OrthoDB" id="10256906at2759"/>
<comment type="subcellular location">
    <subcellularLocation>
        <location evidence="1">Golgi apparatus</location>
    </subcellularLocation>
</comment>
<name>A0A4S2N7S9_9PEZI</name>
<dbReference type="InterPro" id="IPR055505">
    <property type="entry name" value="DUF7077"/>
</dbReference>
<evidence type="ECO:0000256" key="4">
    <source>
        <dbReference type="SAM" id="MobiDB-lite"/>
    </source>
</evidence>
<evidence type="ECO:0000259" key="6">
    <source>
        <dbReference type="Pfam" id="PF23036"/>
    </source>
</evidence>
<protein>
    <recommendedName>
        <fullName evidence="11">Trafficking protein particle complex subunit 10</fullName>
    </recommendedName>
</protein>
<evidence type="ECO:0000313" key="9">
    <source>
        <dbReference type="EMBL" id="TGZ85266.1"/>
    </source>
</evidence>
<dbReference type="Pfam" id="PF23036">
    <property type="entry name" value="TRAPPC10_1st"/>
    <property type="match status" value="2"/>
</dbReference>
<feature type="region of interest" description="Disordered" evidence="4">
    <location>
        <begin position="170"/>
        <end position="194"/>
    </location>
</feature>
<evidence type="ECO:0000259" key="5">
    <source>
        <dbReference type="Pfam" id="PF12584"/>
    </source>
</evidence>
<organism evidence="9 10">
    <name type="scientific">Ascodesmis nigricans</name>
    <dbReference type="NCBI Taxonomy" id="341454"/>
    <lineage>
        <taxon>Eukaryota</taxon>
        <taxon>Fungi</taxon>
        <taxon>Dikarya</taxon>
        <taxon>Ascomycota</taxon>
        <taxon>Pezizomycotina</taxon>
        <taxon>Pezizomycetes</taxon>
        <taxon>Pezizales</taxon>
        <taxon>Ascodesmidaceae</taxon>
        <taxon>Ascodesmis</taxon>
    </lineage>
</organism>
<dbReference type="InParanoid" id="A0A4S2N7S9"/>
<dbReference type="Pfam" id="PF23274">
    <property type="entry name" value="DUF7077"/>
    <property type="match status" value="1"/>
</dbReference>
<dbReference type="GO" id="GO:0005829">
    <property type="term" value="C:cytosol"/>
    <property type="evidence" value="ECO:0007669"/>
    <property type="project" value="GOC"/>
</dbReference>
<feature type="domain" description="DUF7077" evidence="7">
    <location>
        <begin position="937"/>
        <end position="1052"/>
    </location>
</feature>
<evidence type="ECO:0000259" key="7">
    <source>
        <dbReference type="Pfam" id="PF23274"/>
    </source>
</evidence>
<feature type="compositionally biased region" description="Low complexity" evidence="4">
    <location>
        <begin position="85"/>
        <end position="95"/>
    </location>
</feature>
<evidence type="ECO:0000256" key="3">
    <source>
        <dbReference type="ARBA" id="ARBA00023034"/>
    </source>
</evidence>
<dbReference type="GO" id="GO:1990071">
    <property type="term" value="C:TRAPPII protein complex"/>
    <property type="evidence" value="ECO:0007669"/>
    <property type="project" value="InterPro"/>
</dbReference>
<keyword evidence="3" id="KW-0333">Golgi apparatus</keyword>
<evidence type="ECO:0000256" key="1">
    <source>
        <dbReference type="ARBA" id="ARBA00004555"/>
    </source>
</evidence>
<accession>A0A4S2N7S9</accession>
<dbReference type="STRING" id="341454.A0A4S2N7S9"/>
<evidence type="ECO:0000259" key="8">
    <source>
        <dbReference type="Pfam" id="PF24967"/>
    </source>
</evidence>
<dbReference type="InterPro" id="IPR045126">
    <property type="entry name" value="TRAPPC10/Trs130"/>
</dbReference>
<feature type="compositionally biased region" description="Low complexity" evidence="4">
    <location>
        <begin position="170"/>
        <end position="185"/>
    </location>
</feature>
<sequence>MASPSKVAVTYWDPAALFQLIEPELRSRLPLRNLHWKSPTRPLRSINSLLVDLLPYSPPPPSLASPSATELARVKSTDSARSNETSRSASRAAPTRARRDQPRRHQIPGLRSTPYLKIYILRCDDNDSYKNTQRKLLRDWVSTHATAPGAEGHDACQWLIVHVVLPGTPAAQQPRSASSAASTPGGSSGRNWMKNSSTTLLDKIRSDFNTGSGSKMVERVVQVRIPGTHPALSTLSPPVSAAAATLTPEPPQESEMAWLDMISKFKALILSSFDARVGQYEEDVREKDSQRRLPGWNFCTFFVLKEGLARAFESVGLVEDALVLYDELEFGLEAIIAQQEKGEIIGGSFVECTKESLHWIEEARKLILARKSGNGNTEGVVEVDEILPLDTEAKPYRELILSNEISIFDFKCYIFARQVSLLLRLGKRYSDVNTSSGESGTTMPNDALEEDLYRISQVTKRGVEFVTAVARILRSDLKAASVTSHGQESDNSEVKIEKSDLDAIIDNLIASWNYSVCNQLLEQTAADALPKGLLDDSSNLGLLPRRSSSLTGAEGVVAFAQTEKGVSGIEDLAGGRAELMILARTVLEGLAKRKGWFDEKGWFKDFKEPDMVEVDLNGDGDGVVKDEKGSTEWVPEGLRYKTLKEVMAAAEDDKLHLLFVGLSEKAMKHYGVAKRFKSAERVEADLAALRFTMKDYPRAAAHLQRITNFYSDQGWGLIETTLLKMYARCLKEMQRPQEYISVLLRLLFKSASAERDRVRRRAGHAIPETNHGELSSASVHGYVEEVLSLSQELQKEITTPMEKLWMDITVDPYPRHVEERDGFEVIVQMRYLLSEPMEVDKIILTIVPKNASQTQSCEVVLSSASSITMIPGTNLATVSTNWTIPGTYTVQSISLTTGKLVFTHDVIPKQTPSFGLTASTSTRSSSSATHLVFFPAPHALTARLEMPKQIHLAHLRTVEIIISTGHNQLKMGEVRIKSGTAGLRLMTGSLSLLSAPENAITSPLADTPGTVHLGECPRGSEIRLSLPYTSETDLNEITIRLEIDYTTEAGSISGEQTFLYSHSVSVPVALPLAVNVQDSFKRNALFSRFTVGTSYGEVPLRVSKATLNGSDAFRTQGGKGCSGDITVFSRQPASFIFRITPKKSSRKSPRESRLEAEKKPIELIIDYINIDEQMRHTITTAFLSSLQSAGLERYQHLLVPLLPAPRSLDSAALMGIVPPLPTPEIPTTAIPPQDRDAVLKLFAEFFNPSNRLRLVKHEKTERTIHIPVEVPRIERHITADLEVLPTESGMVSVGEPVKVRLTIDWGKGVWGSVHDGTGETRLATYEVRNDAETWLVSGARRRCFDIHLGGGMNSVDRLEEELILVPVRPGTLRLPPMAVTVDGGVGGDMEIEYCAEAKCVDVGVDVRSVTVRIGEGLGGGSGVGIVVGGERM</sequence>
<evidence type="ECO:0000313" key="10">
    <source>
        <dbReference type="Proteomes" id="UP000298138"/>
    </source>
</evidence>
<feature type="domain" description="Trs130 NTS" evidence="8">
    <location>
        <begin position="648"/>
        <end position="740"/>
    </location>
</feature>
<evidence type="ECO:0000256" key="2">
    <source>
        <dbReference type="ARBA" id="ARBA00022448"/>
    </source>
</evidence>
<dbReference type="Pfam" id="PF24967">
    <property type="entry name" value="NTS_TR130"/>
    <property type="match status" value="1"/>
</dbReference>
<feature type="domain" description="TRAPPC10/Trs130 N-terminal" evidence="6">
    <location>
        <begin position="97"/>
        <end position="218"/>
    </location>
</feature>
<evidence type="ECO:0008006" key="11">
    <source>
        <dbReference type="Google" id="ProtNLM"/>
    </source>
</evidence>
<dbReference type="Pfam" id="PF12584">
    <property type="entry name" value="TRAPPC10"/>
    <property type="match status" value="1"/>
</dbReference>